<protein>
    <submittedName>
        <fullName evidence="1">Uncharacterized protein</fullName>
    </submittedName>
</protein>
<evidence type="ECO:0000313" key="1">
    <source>
        <dbReference type="EMBL" id="PJF31885.1"/>
    </source>
</evidence>
<dbReference type="EMBL" id="PGTK01000002">
    <property type="protein sequence ID" value="PJF31885.1"/>
    <property type="molecule type" value="Genomic_DNA"/>
</dbReference>
<sequence>MTDLYQRIISQRSGFERILARIPGFRGYTEMTARREADRMIREHIVTLLKEQMQRFIAAEKQMLSKGGLSAATKTREAKTQFQIFIDRVNTAAPGYAGFYAAQKIGPEQLEKIYAFDAALIEYVDHFRTAIEAFDAAARSGEGLDEAISKLEMIATEANAAFNMRDNAVTEIV</sequence>
<name>A0A2M8P2V5_9CHLR</name>
<accession>A0A2M8P2V5</accession>
<proteinExistence type="predicted"/>
<comment type="caution">
    <text evidence="1">The sequence shown here is derived from an EMBL/GenBank/DDBJ whole genome shotgun (WGS) entry which is preliminary data.</text>
</comment>
<gene>
    <name evidence="1" type="ORF">CUN51_02790</name>
</gene>
<evidence type="ECO:0000313" key="2">
    <source>
        <dbReference type="Proteomes" id="UP000228921"/>
    </source>
</evidence>
<dbReference type="Proteomes" id="UP000228921">
    <property type="component" value="Unassembled WGS sequence"/>
</dbReference>
<reference evidence="1 2" key="1">
    <citation type="submission" date="2017-11" db="EMBL/GenBank/DDBJ databases">
        <title>Evolution of Phototrophy in the Chloroflexi Phylum Driven by Horizontal Gene Transfer.</title>
        <authorList>
            <person name="Ward L.M."/>
            <person name="Hemp J."/>
            <person name="Shih P.M."/>
            <person name="Mcglynn S.E."/>
            <person name="Fischer W."/>
        </authorList>
    </citation>
    <scope>NUCLEOTIDE SEQUENCE [LARGE SCALE GENOMIC DNA]</scope>
    <source>
        <strain evidence="1">CP2_2F</strain>
    </source>
</reference>
<dbReference type="AlphaFoldDB" id="A0A2M8P2V5"/>
<organism evidence="1 2">
    <name type="scientific">Candidatus Thermofonsia Clade 1 bacterium</name>
    <dbReference type="NCBI Taxonomy" id="2364210"/>
    <lineage>
        <taxon>Bacteria</taxon>
        <taxon>Bacillati</taxon>
        <taxon>Chloroflexota</taxon>
        <taxon>Candidatus Thermofontia</taxon>
        <taxon>Candidatus Thermofonsia Clade 1</taxon>
    </lineage>
</organism>